<dbReference type="RefSeq" id="WP_130287569.1">
    <property type="nucleotide sequence ID" value="NZ_SGXE01000005.1"/>
</dbReference>
<evidence type="ECO:0000313" key="3">
    <source>
        <dbReference type="Proteomes" id="UP000292262"/>
    </source>
</evidence>
<dbReference type="PROSITE" id="PS51257">
    <property type="entry name" value="PROKAR_LIPOPROTEIN"/>
    <property type="match status" value="1"/>
</dbReference>
<feature type="chain" id="PRO_5020882291" evidence="1">
    <location>
        <begin position="25"/>
        <end position="270"/>
    </location>
</feature>
<dbReference type="OrthoDB" id="1281073at2"/>
<dbReference type="Pfam" id="PF13385">
    <property type="entry name" value="Laminin_G_3"/>
    <property type="match status" value="1"/>
</dbReference>
<keyword evidence="2" id="KW-0430">Lectin</keyword>
<reference evidence="2 3" key="1">
    <citation type="submission" date="2019-02" db="EMBL/GenBank/DDBJ databases">
        <title>Genomic Encyclopedia of Type Strains, Phase IV (KMG-IV): sequencing the most valuable type-strain genomes for metagenomic binning, comparative biology and taxonomic classification.</title>
        <authorList>
            <person name="Goeker M."/>
        </authorList>
    </citation>
    <scope>NUCLEOTIDE SEQUENCE [LARGE SCALE GENOMIC DNA]</scope>
    <source>
        <strain evidence="2 3">DSM 17196</strain>
    </source>
</reference>
<dbReference type="Gene3D" id="2.60.120.200">
    <property type="match status" value="1"/>
</dbReference>
<proteinExistence type="predicted"/>
<keyword evidence="3" id="KW-1185">Reference proteome</keyword>
<dbReference type="AlphaFoldDB" id="A0A4Q7NY50"/>
<name>A0A4Q7NY50_9FLAO</name>
<gene>
    <name evidence="2" type="ORF">EV197_3044</name>
</gene>
<evidence type="ECO:0000313" key="2">
    <source>
        <dbReference type="EMBL" id="RZS91940.1"/>
    </source>
</evidence>
<feature type="signal peptide" evidence="1">
    <location>
        <begin position="1"/>
        <end position="24"/>
    </location>
</feature>
<accession>A0A4Q7NY50</accession>
<dbReference type="GO" id="GO:0030246">
    <property type="term" value="F:carbohydrate binding"/>
    <property type="evidence" value="ECO:0007669"/>
    <property type="project" value="UniProtKB-KW"/>
</dbReference>
<dbReference type="InterPro" id="IPR013320">
    <property type="entry name" value="ConA-like_dom_sf"/>
</dbReference>
<dbReference type="GO" id="GO:0004553">
    <property type="term" value="F:hydrolase activity, hydrolyzing O-glycosyl compounds"/>
    <property type="evidence" value="ECO:0007669"/>
    <property type="project" value="UniProtKB-ARBA"/>
</dbReference>
<dbReference type="Proteomes" id="UP000292262">
    <property type="component" value="Unassembled WGS sequence"/>
</dbReference>
<evidence type="ECO:0000256" key="1">
    <source>
        <dbReference type="SAM" id="SignalP"/>
    </source>
</evidence>
<dbReference type="GO" id="GO:0005975">
    <property type="term" value="P:carbohydrate metabolic process"/>
    <property type="evidence" value="ECO:0007669"/>
    <property type="project" value="UniProtKB-ARBA"/>
</dbReference>
<protein>
    <submittedName>
        <fullName evidence="2">Concanavalin A-like lectin/glucanase superfamily protein</fullName>
    </submittedName>
</protein>
<keyword evidence="1" id="KW-0732">Signal</keyword>
<sequence length="270" mass="29358">MNFKYTKTGLIVLLTTLVFLSCSNDDESVPTPALTPLDNENLLAYYTFEGSLADVSTSQVDGNATTPTYVTDRNGNPLEAYSITGQAEQRFTTEDFPLGAGSFSTSFWLFIDGDAVADDVVGKARYIFGTREICNLSNFFNFQYVDKTTIDPTLNTFILEIRQADGGNANISTTGIEKDTWIHVVSIANNEAKTTQLYFDGVLKEEVDWQSVSMDLDISNTAPLEIGGNVCVGNNGADVLTSFIDDLAIFSAVLTSQEISDFASDSLLAD</sequence>
<dbReference type="EMBL" id="SGXE01000005">
    <property type="protein sequence ID" value="RZS91940.1"/>
    <property type="molecule type" value="Genomic_DNA"/>
</dbReference>
<comment type="caution">
    <text evidence="2">The sequence shown here is derived from an EMBL/GenBank/DDBJ whole genome shotgun (WGS) entry which is preliminary data.</text>
</comment>
<organism evidence="2 3">
    <name type="scientific">Aquimarina brevivitae</name>
    <dbReference type="NCBI Taxonomy" id="323412"/>
    <lineage>
        <taxon>Bacteria</taxon>
        <taxon>Pseudomonadati</taxon>
        <taxon>Bacteroidota</taxon>
        <taxon>Flavobacteriia</taxon>
        <taxon>Flavobacteriales</taxon>
        <taxon>Flavobacteriaceae</taxon>
        <taxon>Aquimarina</taxon>
    </lineage>
</organism>
<dbReference type="SUPFAM" id="SSF49899">
    <property type="entry name" value="Concanavalin A-like lectins/glucanases"/>
    <property type="match status" value="1"/>
</dbReference>